<feature type="domain" description="Trichome birefringence-like C-terminal" evidence="10">
    <location>
        <begin position="221"/>
        <end position="400"/>
    </location>
</feature>
<organism evidence="12 13">
    <name type="scientific">Musa balbisiana</name>
    <name type="common">Banana</name>
    <dbReference type="NCBI Taxonomy" id="52838"/>
    <lineage>
        <taxon>Eukaryota</taxon>
        <taxon>Viridiplantae</taxon>
        <taxon>Streptophyta</taxon>
        <taxon>Embryophyta</taxon>
        <taxon>Tracheophyta</taxon>
        <taxon>Spermatophyta</taxon>
        <taxon>Magnoliopsida</taxon>
        <taxon>Liliopsida</taxon>
        <taxon>Zingiberales</taxon>
        <taxon>Musaceae</taxon>
        <taxon>Musa</taxon>
    </lineage>
</organism>
<feature type="domain" description="Trichome birefringence-like N-terminal" evidence="11">
    <location>
        <begin position="167"/>
        <end position="220"/>
    </location>
</feature>
<evidence type="ECO:0000256" key="6">
    <source>
        <dbReference type="ARBA" id="ARBA00023034"/>
    </source>
</evidence>
<evidence type="ECO:0000256" key="1">
    <source>
        <dbReference type="ARBA" id="ARBA00004323"/>
    </source>
</evidence>
<evidence type="ECO:0000256" key="9">
    <source>
        <dbReference type="SAM" id="Phobius"/>
    </source>
</evidence>
<evidence type="ECO:0000256" key="7">
    <source>
        <dbReference type="ARBA" id="ARBA00023136"/>
    </source>
</evidence>
<sequence length="570" mass="65272">MHSLRRKPAFGASDPPPVVKHVGSYVRKRGNLPVLVVVLTIVVFAFLMYVEDIESLARHSLFPRKSDEASPDEILISSSVVEHQGQPATHKYSQSNLPKPKTTNQQQQQEQEEAKDGSKAPKVQELPITVDNAATSVTNVTVAREAGHGITPPFIIGEEPIVTVPDTCDLSRGDWVYDDVNYPLYREDQCEFLSAQVACLKNGRKEDMYQKWRWQPKDCSLPKFDARLLLERLRGKRLMFVGDSLNRNQWESMVCMMQSAAPPGKNGRKRDGSRIIFIAEEYNATVEFYWAPFLVESNSDDPRIHSIVDRIIKADSIEKHAVQWKEVDYLVFNTYIWWMNTEKMKVLRPSARDWTEYEEISRPQAYERVLRTWSKWLDENVDPKRTLVFFMSMSPLHSRRPSARDWTEYEEISRPQAYERVLRTWSKWLDENVDPKRTLVFFMSMSPLHSRSSDWGNADGIKCAKETLPLTNMTGVSLGTDMSMFRQAKKAAESTSRVPLTFVDITAMSELRKDTHTSVHTTRQGAVMTAEQKANPAAYADCIHWCLPGLPDVWNQILLANILSAGSRTH</sequence>
<dbReference type="InterPro" id="IPR029962">
    <property type="entry name" value="TBL"/>
</dbReference>
<name>A0A4S8KCV4_MUSBA</name>
<evidence type="ECO:0000256" key="2">
    <source>
        <dbReference type="ARBA" id="ARBA00007727"/>
    </source>
</evidence>
<dbReference type="InterPro" id="IPR025846">
    <property type="entry name" value="TBL_N"/>
</dbReference>
<evidence type="ECO:0000313" key="13">
    <source>
        <dbReference type="Proteomes" id="UP000317650"/>
    </source>
</evidence>
<feature type="domain" description="Trichome birefringence-like C-terminal" evidence="10">
    <location>
        <begin position="407"/>
        <end position="560"/>
    </location>
</feature>
<dbReference type="PANTHER" id="PTHR32285">
    <property type="entry name" value="PROTEIN TRICHOME BIREFRINGENCE-LIKE 9-RELATED"/>
    <property type="match status" value="1"/>
</dbReference>
<feature type="compositionally biased region" description="Polar residues" evidence="8">
    <location>
        <begin position="91"/>
        <end position="104"/>
    </location>
</feature>
<dbReference type="Proteomes" id="UP000317650">
    <property type="component" value="Chromosome 4"/>
</dbReference>
<comment type="subcellular location">
    <subcellularLocation>
        <location evidence="1">Golgi apparatus membrane</location>
        <topology evidence="1">Single-pass type II membrane protein</topology>
    </subcellularLocation>
</comment>
<evidence type="ECO:0000259" key="10">
    <source>
        <dbReference type="Pfam" id="PF13839"/>
    </source>
</evidence>
<keyword evidence="5 9" id="KW-1133">Transmembrane helix</keyword>
<keyword evidence="13" id="KW-1185">Reference proteome</keyword>
<dbReference type="AlphaFoldDB" id="A0A4S8KCV4"/>
<feature type="region of interest" description="Disordered" evidence="8">
    <location>
        <begin position="83"/>
        <end position="126"/>
    </location>
</feature>
<keyword evidence="3 9" id="KW-0812">Transmembrane</keyword>
<dbReference type="Pfam" id="PF14416">
    <property type="entry name" value="PMR5N"/>
    <property type="match status" value="1"/>
</dbReference>
<feature type="transmembrane region" description="Helical" evidence="9">
    <location>
        <begin position="30"/>
        <end position="50"/>
    </location>
</feature>
<dbReference type="PANTHER" id="PTHR32285:SF276">
    <property type="entry name" value="XYLAN O-ACETYLTRANSFERASE 6"/>
    <property type="match status" value="1"/>
</dbReference>
<dbReference type="GO" id="GO:0000139">
    <property type="term" value="C:Golgi membrane"/>
    <property type="evidence" value="ECO:0007669"/>
    <property type="project" value="UniProtKB-SubCell"/>
</dbReference>
<evidence type="ECO:0000256" key="8">
    <source>
        <dbReference type="SAM" id="MobiDB-lite"/>
    </source>
</evidence>
<dbReference type="InterPro" id="IPR026057">
    <property type="entry name" value="TBL_C"/>
</dbReference>
<protein>
    <submittedName>
        <fullName evidence="12">Uncharacterized protein</fullName>
    </submittedName>
</protein>
<accession>A0A4S8KCV4</accession>
<evidence type="ECO:0000313" key="12">
    <source>
        <dbReference type="EMBL" id="THU72983.1"/>
    </source>
</evidence>
<comment type="caution">
    <text evidence="12">The sequence shown here is derived from an EMBL/GenBank/DDBJ whole genome shotgun (WGS) entry which is preliminary data.</text>
</comment>
<keyword evidence="7 9" id="KW-0472">Membrane</keyword>
<keyword evidence="4" id="KW-0735">Signal-anchor</keyword>
<evidence type="ECO:0000256" key="4">
    <source>
        <dbReference type="ARBA" id="ARBA00022968"/>
    </source>
</evidence>
<dbReference type="Pfam" id="PF13839">
    <property type="entry name" value="PC-Esterase"/>
    <property type="match status" value="2"/>
</dbReference>
<evidence type="ECO:0000256" key="5">
    <source>
        <dbReference type="ARBA" id="ARBA00022989"/>
    </source>
</evidence>
<gene>
    <name evidence="12" type="ORF">C4D60_Mb04t17990</name>
</gene>
<dbReference type="EMBL" id="PYDT01000001">
    <property type="protein sequence ID" value="THU72983.1"/>
    <property type="molecule type" value="Genomic_DNA"/>
</dbReference>
<proteinExistence type="inferred from homology"/>
<keyword evidence="6" id="KW-0333">Golgi apparatus</keyword>
<reference evidence="12 13" key="1">
    <citation type="journal article" date="2019" name="Nat. Plants">
        <title>Genome sequencing of Musa balbisiana reveals subgenome evolution and function divergence in polyploid bananas.</title>
        <authorList>
            <person name="Yao X."/>
        </authorList>
    </citation>
    <scope>NUCLEOTIDE SEQUENCE [LARGE SCALE GENOMIC DNA]</scope>
    <source>
        <strain evidence="13">cv. DH-PKW</strain>
        <tissue evidence="12">Leaves</tissue>
    </source>
</reference>
<comment type="similarity">
    <text evidence="2">Belongs to the PC-esterase family. TBL subfamily.</text>
</comment>
<evidence type="ECO:0000259" key="11">
    <source>
        <dbReference type="Pfam" id="PF14416"/>
    </source>
</evidence>
<evidence type="ECO:0000256" key="3">
    <source>
        <dbReference type="ARBA" id="ARBA00022692"/>
    </source>
</evidence>
<dbReference type="GO" id="GO:1990538">
    <property type="term" value="F:xylan O-acetyltransferase activity"/>
    <property type="evidence" value="ECO:0007669"/>
    <property type="project" value="UniProtKB-ARBA"/>
</dbReference>